<dbReference type="PIRSF" id="PIRSF039114">
    <property type="entry name" value="V-ATPsynth_beta/V-ATPase_B"/>
    <property type="match status" value="1"/>
</dbReference>
<dbReference type="GO" id="GO:0042777">
    <property type="term" value="P:proton motive force-driven plasma membrane ATP synthesis"/>
    <property type="evidence" value="ECO:0007669"/>
    <property type="project" value="UniProtKB-UniRule"/>
</dbReference>
<dbReference type="InterPro" id="IPR004100">
    <property type="entry name" value="ATPase_F1/V1/A1_a/bsu_N"/>
</dbReference>
<keyword evidence="4" id="KW-0066">ATP synthesis</keyword>
<dbReference type="InterPro" id="IPR020003">
    <property type="entry name" value="ATPase_a/bsu_AS"/>
</dbReference>
<evidence type="ECO:0000256" key="2">
    <source>
        <dbReference type="ARBA" id="ARBA00022448"/>
    </source>
</evidence>
<accession>A0A9E2BFM3</accession>
<dbReference type="InterPro" id="IPR000194">
    <property type="entry name" value="ATPase_F1/V1/A1_a/bsu_nucl-bd"/>
</dbReference>
<dbReference type="Pfam" id="PF02874">
    <property type="entry name" value="ATP-synt_ab_N"/>
    <property type="match status" value="1"/>
</dbReference>
<proteinExistence type="inferred from homology"/>
<dbReference type="PROSITE" id="PS00152">
    <property type="entry name" value="ATPASE_ALPHA_BETA"/>
    <property type="match status" value="1"/>
</dbReference>
<feature type="domain" description="ATPase F1/V1/A1 complex alpha/beta subunit N-terminal" evidence="6">
    <location>
        <begin position="10"/>
        <end position="74"/>
    </location>
</feature>
<keyword evidence="4" id="KW-0375">Hydrogen ion transport</keyword>
<dbReference type="Pfam" id="PF00006">
    <property type="entry name" value="ATP-synt_ab"/>
    <property type="match status" value="1"/>
</dbReference>
<comment type="similarity">
    <text evidence="1 4">Belongs to the ATPase alpha/beta chains family.</text>
</comment>
<organism evidence="8 9">
    <name type="scientific">Psychracetigena formicireducens</name>
    <dbReference type="NCBI Taxonomy" id="2986056"/>
    <lineage>
        <taxon>Bacteria</taxon>
        <taxon>Bacillati</taxon>
        <taxon>Candidatus Lithacetigenota</taxon>
        <taxon>Candidatus Psychracetigena</taxon>
    </lineage>
</organism>
<dbReference type="Proteomes" id="UP000811545">
    <property type="component" value="Unassembled WGS sequence"/>
</dbReference>
<feature type="domain" description="ATPase F1/V1/A1 complex alpha/beta subunit nucleotide-binding" evidence="5">
    <location>
        <begin position="131"/>
        <end position="349"/>
    </location>
</feature>
<dbReference type="NCBIfam" id="NF003235">
    <property type="entry name" value="PRK04196.1"/>
    <property type="match status" value="1"/>
</dbReference>
<dbReference type="HAMAP" id="MF_00310">
    <property type="entry name" value="ATP_synth_B_arch"/>
    <property type="match status" value="1"/>
</dbReference>
<dbReference type="Gene3D" id="3.40.50.12240">
    <property type="match status" value="1"/>
</dbReference>
<comment type="function">
    <text evidence="4">Produces ATP from ADP in the presence of a proton gradient across the membrane. The V-type beta chain is a regulatory subunit.</text>
</comment>
<dbReference type="EMBL" id="QLTW01000018">
    <property type="protein sequence ID" value="MBT9144725.1"/>
    <property type="molecule type" value="Genomic_DNA"/>
</dbReference>
<evidence type="ECO:0000259" key="7">
    <source>
        <dbReference type="Pfam" id="PF22919"/>
    </source>
</evidence>
<dbReference type="PANTHER" id="PTHR43389:SF4">
    <property type="entry name" value="V-TYPE PROTON ATPASE SUBUNIT B"/>
    <property type="match status" value="1"/>
</dbReference>
<dbReference type="CDD" id="cd18112">
    <property type="entry name" value="ATP-synt_V_A-type_beta_C"/>
    <property type="match status" value="1"/>
</dbReference>
<evidence type="ECO:0000256" key="3">
    <source>
        <dbReference type="ARBA" id="ARBA00023065"/>
    </source>
</evidence>
<dbReference type="GO" id="GO:0046933">
    <property type="term" value="F:proton-transporting ATP synthase activity, rotational mechanism"/>
    <property type="evidence" value="ECO:0007669"/>
    <property type="project" value="UniProtKB-UniRule"/>
</dbReference>
<keyword evidence="3 4" id="KW-0406">Ion transport</keyword>
<evidence type="ECO:0000259" key="6">
    <source>
        <dbReference type="Pfam" id="PF02874"/>
    </source>
</evidence>
<protein>
    <recommendedName>
        <fullName evidence="4">V-type ATP synthase beta chain</fullName>
    </recommendedName>
    <alternativeName>
        <fullName evidence="4">V-ATPase subunit B</fullName>
    </alternativeName>
</protein>
<dbReference type="SUPFAM" id="SSF52540">
    <property type="entry name" value="P-loop containing nucleoside triphosphate hydrolases"/>
    <property type="match status" value="1"/>
</dbReference>
<sequence>MITKEYLGASSIAGPLMVVEGVKGVGYEELVEIKSKDRFTLGKVLEVSGDKAVIQLFESPQGLDPQSLRIHFTGKSLRLGVSLEMLGRVLDGLGRPRDGGAPPLAENFIDINGRPINPFSRAYPNEFIETGISSIDGLNVLVRGQKLPIFSGSGMPHMRIAAQIVRQAKVLKSGESFAVIFAGMGITFEEANFLIKDFEASGAMERTTVFLNLANEPVIERIAIPRVTLTLAEYLAFNHNYHVLVILADMTNYCEALREVSAARKEIPGRRGYPGYMYTDLSTIYERAGRIQGKIGSITQIPILTMPEDDRTHPIPDLTGYITEGQVFLSRALHRKGIYPPVDVLPSLSRLMTKGIGAGKTREDHSDLSNQLFSAYARGREARELAIILGEGALLDVDKKFLRFADVFETRFLRQGEYESRSVIETLEKSWQILSLLPVEELKRVRKEFITKYLDKYLSQVGDVQEENIL</sequence>
<evidence type="ECO:0000259" key="5">
    <source>
        <dbReference type="Pfam" id="PF00006"/>
    </source>
</evidence>
<name>A0A9E2BFM3_PSYF1</name>
<dbReference type="InterPro" id="IPR027417">
    <property type="entry name" value="P-loop_NTPase"/>
</dbReference>
<feature type="domain" description="ATP synthase A/B type C-terminal" evidence="7">
    <location>
        <begin position="354"/>
        <end position="453"/>
    </location>
</feature>
<dbReference type="InterPro" id="IPR055190">
    <property type="entry name" value="ATP-synt_VA_C"/>
</dbReference>
<gene>
    <name evidence="8" type="primary">ntpB</name>
    <name evidence="4" type="synonym">atpB</name>
    <name evidence="8" type="ORF">DDT42_00573</name>
</gene>
<comment type="caution">
    <text evidence="8">The sequence shown here is derived from an EMBL/GenBank/DDBJ whole genome shotgun (WGS) entry which is preliminary data.</text>
</comment>
<dbReference type="CDD" id="cd01135">
    <property type="entry name" value="V_A-ATPase_B"/>
    <property type="match status" value="1"/>
</dbReference>
<reference evidence="8 9" key="1">
    <citation type="journal article" date="2021" name="bioRxiv">
        <title>Unique metabolic strategies in Hadean analogues reveal hints for primordial physiology.</title>
        <authorList>
            <person name="Nobu M.K."/>
            <person name="Nakai R."/>
            <person name="Tamazawa S."/>
            <person name="Mori H."/>
            <person name="Toyoda A."/>
            <person name="Ijiri A."/>
            <person name="Suzuki S."/>
            <person name="Kurokawa K."/>
            <person name="Kamagata Y."/>
            <person name="Tamaki H."/>
        </authorList>
    </citation>
    <scope>NUCLEOTIDE SEQUENCE [LARGE SCALE GENOMIC DNA]</scope>
    <source>
        <strain evidence="8">BS525</strain>
    </source>
</reference>
<dbReference type="Pfam" id="PF22919">
    <property type="entry name" value="ATP-synt_VA_C"/>
    <property type="match status" value="1"/>
</dbReference>
<evidence type="ECO:0000256" key="4">
    <source>
        <dbReference type="HAMAP-Rule" id="MF_00310"/>
    </source>
</evidence>
<evidence type="ECO:0000313" key="9">
    <source>
        <dbReference type="Proteomes" id="UP000811545"/>
    </source>
</evidence>
<dbReference type="CDD" id="cd18118">
    <property type="entry name" value="ATP-synt_V_A-type_beta_N"/>
    <property type="match status" value="1"/>
</dbReference>
<dbReference type="PANTHER" id="PTHR43389">
    <property type="entry name" value="V-TYPE PROTON ATPASE SUBUNIT B"/>
    <property type="match status" value="1"/>
</dbReference>
<evidence type="ECO:0000313" key="8">
    <source>
        <dbReference type="EMBL" id="MBT9144725.1"/>
    </source>
</evidence>
<dbReference type="InterPro" id="IPR022879">
    <property type="entry name" value="V-ATPase_su_B/beta"/>
</dbReference>
<keyword evidence="2 4" id="KW-0813">Transport</keyword>
<evidence type="ECO:0000256" key="1">
    <source>
        <dbReference type="ARBA" id="ARBA00008936"/>
    </source>
</evidence>
<dbReference type="GO" id="GO:0005524">
    <property type="term" value="F:ATP binding"/>
    <property type="evidence" value="ECO:0007669"/>
    <property type="project" value="UniProtKB-UniRule"/>
</dbReference>
<dbReference type="AlphaFoldDB" id="A0A9E2BFM3"/>